<dbReference type="Proteomes" id="UP000029736">
    <property type="component" value="Unassembled WGS sequence"/>
</dbReference>
<dbReference type="STRING" id="1524460.IX84_06295"/>
<dbReference type="InterPro" id="IPR032577">
    <property type="entry name" value="DUF4920"/>
</dbReference>
<evidence type="ECO:0008006" key="5">
    <source>
        <dbReference type="Google" id="ProtNLM"/>
    </source>
</evidence>
<feature type="chain" id="PRO_5001948006" description="DUF4920 domain-containing protein" evidence="2">
    <location>
        <begin position="25"/>
        <end position="173"/>
    </location>
</feature>
<evidence type="ECO:0000313" key="4">
    <source>
        <dbReference type="Proteomes" id="UP000029736"/>
    </source>
</evidence>
<protein>
    <recommendedName>
        <fullName evidence="5">DUF4920 domain-containing protein</fullName>
    </recommendedName>
</protein>
<accession>A0A098S8P4</accession>
<evidence type="ECO:0000313" key="3">
    <source>
        <dbReference type="EMBL" id="KGE88909.1"/>
    </source>
</evidence>
<evidence type="ECO:0000256" key="1">
    <source>
        <dbReference type="SAM" id="MobiDB-lite"/>
    </source>
</evidence>
<proteinExistence type="predicted"/>
<feature type="compositionally biased region" description="Low complexity" evidence="1">
    <location>
        <begin position="24"/>
        <end position="40"/>
    </location>
</feature>
<keyword evidence="4" id="KW-1185">Reference proteome</keyword>
<gene>
    <name evidence="3" type="ORF">IX84_06295</name>
</gene>
<feature type="signal peptide" evidence="2">
    <location>
        <begin position="1"/>
        <end position="24"/>
    </location>
</feature>
<dbReference type="AlphaFoldDB" id="A0A098S8P4"/>
<evidence type="ECO:0000256" key="2">
    <source>
        <dbReference type="SAM" id="SignalP"/>
    </source>
</evidence>
<keyword evidence="2" id="KW-0732">Signal</keyword>
<name>A0A098S8P4_9BACT</name>
<sequence length="173" mass="18828">MKKLLFAGTFAALLFSCNSESAPAEEAATETTETEAPAEPQTFGEAITADGAISYQDLSSKMETEAADSVAVKFTGTVQEVCQAKGCWMTIASDDPDAEPIMVRFKDYGFFMPKDIAGRKVIMDGYAFVEETPVDELRHYAEDAGKSQEEIEAITEPKKETKFLASGVLLLEE</sequence>
<dbReference type="EMBL" id="JPOS01000014">
    <property type="protein sequence ID" value="KGE88909.1"/>
    <property type="molecule type" value="Genomic_DNA"/>
</dbReference>
<organism evidence="3 4">
    <name type="scientific">Phaeodactylibacter xiamenensis</name>
    <dbReference type="NCBI Taxonomy" id="1524460"/>
    <lineage>
        <taxon>Bacteria</taxon>
        <taxon>Pseudomonadati</taxon>
        <taxon>Bacteroidota</taxon>
        <taxon>Saprospiria</taxon>
        <taxon>Saprospirales</taxon>
        <taxon>Haliscomenobacteraceae</taxon>
        <taxon>Phaeodactylibacter</taxon>
    </lineage>
</organism>
<feature type="region of interest" description="Disordered" evidence="1">
    <location>
        <begin position="24"/>
        <end position="43"/>
    </location>
</feature>
<comment type="caution">
    <text evidence="3">The sequence shown here is derived from an EMBL/GenBank/DDBJ whole genome shotgun (WGS) entry which is preliminary data.</text>
</comment>
<reference evidence="3 4" key="1">
    <citation type="journal article" date="2014" name="Int. J. Syst. Evol. Microbiol.">
        <title>Phaeodactylibacter xiamenensis gen. nov., sp. nov., a member of the family Saprospiraceae isolated from the marine alga Phaeodactylum tricornutum.</title>
        <authorList>
            <person name="Chen Z.Jr."/>
            <person name="Lei X."/>
            <person name="Lai Q."/>
            <person name="Li Y."/>
            <person name="Zhang B."/>
            <person name="Zhang J."/>
            <person name="Zhang H."/>
            <person name="Yang L."/>
            <person name="Zheng W."/>
            <person name="Tian Y."/>
            <person name="Yu Z."/>
            <person name="Xu H.Jr."/>
            <person name="Zheng T."/>
        </authorList>
    </citation>
    <scope>NUCLEOTIDE SEQUENCE [LARGE SCALE GENOMIC DNA]</scope>
    <source>
        <strain evidence="3 4">KD52</strain>
    </source>
</reference>
<dbReference type="Pfam" id="PF16267">
    <property type="entry name" value="DUF4920"/>
    <property type="match status" value="1"/>
</dbReference>
<dbReference type="PROSITE" id="PS51257">
    <property type="entry name" value="PROKAR_LIPOPROTEIN"/>
    <property type="match status" value="1"/>
</dbReference>